<reference evidence="3 4" key="1">
    <citation type="submission" date="2017-05" db="EMBL/GenBank/DDBJ databases">
        <title>Polyphasic characterization of four soil-derived phenanthrene-degrading Acidovorax strains and proposal of Acidovorax phenanthrenivorans sp. nov.</title>
        <authorList>
            <person name="Singleton D.R."/>
            <person name="Lee J."/>
            <person name="Dickey A.N."/>
            <person name="Stroud A."/>
            <person name="Scholl E.H."/>
            <person name="Wright F.A."/>
            <person name="Aitken M.D."/>
        </authorList>
    </citation>
    <scope>NUCLEOTIDE SEQUENCE [LARGE SCALE GENOMIC DNA]</scope>
    <source>
        <strain evidence="3">NA3</strain>
    </source>
</reference>
<protein>
    <submittedName>
        <fullName evidence="3">DUF58 domain-containing protein</fullName>
    </submittedName>
</protein>
<dbReference type="KEGG" id="acin:CBP34_05975"/>
<evidence type="ECO:0000313" key="3">
    <source>
        <dbReference type="EMBL" id="ART51302.1"/>
    </source>
</evidence>
<dbReference type="PANTHER" id="PTHR34351">
    <property type="entry name" value="SLR1927 PROTEIN-RELATED"/>
    <property type="match status" value="1"/>
</dbReference>
<keyword evidence="2" id="KW-0472">Membrane</keyword>
<proteinExistence type="predicted"/>
<feature type="transmembrane region" description="Helical" evidence="2">
    <location>
        <begin position="92"/>
        <end position="115"/>
    </location>
</feature>
<keyword evidence="2" id="KW-1133">Transmembrane helix</keyword>
<evidence type="ECO:0000256" key="1">
    <source>
        <dbReference type="SAM" id="MobiDB-lite"/>
    </source>
</evidence>
<gene>
    <name evidence="3" type="ORF">CBP34_05975</name>
</gene>
<dbReference type="RefSeq" id="WP_094097557.1">
    <property type="nucleotide sequence ID" value="NZ_CP021361.1"/>
</dbReference>
<accession>A0A240U0E2</accession>
<evidence type="ECO:0000256" key="2">
    <source>
        <dbReference type="SAM" id="Phobius"/>
    </source>
</evidence>
<dbReference type="PANTHER" id="PTHR34351:SF1">
    <property type="entry name" value="SLR1927 PROTEIN"/>
    <property type="match status" value="1"/>
</dbReference>
<dbReference type="AlphaFoldDB" id="A0A240U0E2"/>
<sequence>MPPKSGASAAAADLLAPTPSARGAAASHGFGLNPLALARARFQRWWEARLPLSDTLVLTQRNVYILPTGAGWMLALTLLVLLIASINFQLNLGYLLTFLLAGSAVVGMHVCHATLRGITLHLKAPEPHFLGGSTAFEVQLFSDRRTPRHAIALSVHGHGKASHDWALTDVPAQGSASVQVAFRPQRRGLHRVPTLMAETRFPLGTFRVWSYWRPAAQVLVYPAPEAPAPPLPPGEPRASGTGSASTQGIGEFDGVRAYRRGDPLKLVVWKKAAKSLATGTDDLVSRDTQQSQRHELWLDLAHAALPDHEARISRLTAWVLQADRLGIDYGLRLPALELPPDTGAAHRQRCLEALALC</sequence>
<keyword evidence="4" id="KW-1185">Reference proteome</keyword>
<feature type="region of interest" description="Disordered" evidence="1">
    <location>
        <begin position="227"/>
        <end position="250"/>
    </location>
</feature>
<feature type="transmembrane region" description="Helical" evidence="2">
    <location>
        <begin position="63"/>
        <end position="86"/>
    </location>
</feature>
<organism evidence="3 4">
    <name type="scientific">Acidovorax carolinensis</name>
    <dbReference type="NCBI Taxonomy" id="553814"/>
    <lineage>
        <taxon>Bacteria</taxon>
        <taxon>Pseudomonadati</taxon>
        <taxon>Pseudomonadota</taxon>
        <taxon>Betaproteobacteria</taxon>
        <taxon>Burkholderiales</taxon>
        <taxon>Comamonadaceae</taxon>
        <taxon>Acidovorax</taxon>
    </lineage>
</organism>
<dbReference type="EMBL" id="CP021361">
    <property type="protein sequence ID" value="ART51302.1"/>
    <property type="molecule type" value="Genomic_DNA"/>
</dbReference>
<dbReference type="Proteomes" id="UP000194432">
    <property type="component" value="Chromosome 1"/>
</dbReference>
<name>A0A240U0E2_9BURK</name>
<evidence type="ECO:0000313" key="4">
    <source>
        <dbReference type="Proteomes" id="UP000194432"/>
    </source>
</evidence>
<keyword evidence="2" id="KW-0812">Transmembrane</keyword>